<feature type="region of interest" description="Disordered" evidence="1">
    <location>
        <begin position="384"/>
        <end position="404"/>
    </location>
</feature>
<protein>
    <submittedName>
        <fullName evidence="2">Uncharacterized protein</fullName>
    </submittedName>
</protein>
<dbReference type="RefSeq" id="WP_377574962.1">
    <property type="nucleotide sequence ID" value="NZ_JBHTMP010000047.1"/>
</dbReference>
<organism evidence="2 3">
    <name type="scientific">Micromonospora sonneratiae</name>
    <dbReference type="NCBI Taxonomy" id="1184706"/>
    <lineage>
        <taxon>Bacteria</taxon>
        <taxon>Bacillati</taxon>
        <taxon>Actinomycetota</taxon>
        <taxon>Actinomycetes</taxon>
        <taxon>Micromonosporales</taxon>
        <taxon>Micromonosporaceae</taxon>
        <taxon>Micromonospora</taxon>
    </lineage>
</organism>
<dbReference type="Proteomes" id="UP001597260">
    <property type="component" value="Unassembled WGS sequence"/>
</dbReference>
<comment type="caution">
    <text evidence="2">The sequence shown here is derived from an EMBL/GenBank/DDBJ whole genome shotgun (WGS) entry which is preliminary data.</text>
</comment>
<gene>
    <name evidence="2" type="ORF">ACFQ4H_25235</name>
</gene>
<name>A0ABW3YLN0_9ACTN</name>
<dbReference type="EMBL" id="JBHTMP010000047">
    <property type="protein sequence ID" value="MFD1324396.1"/>
    <property type="molecule type" value="Genomic_DNA"/>
</dbReference>
<reference evidence="3" key="1">
    <citation type="journal article" date="2019" name="Int. J. Syst. Evol. Microbiol.">
        <title>The Global Catalogue of Microorganisms (GCM) 10K type strain sequencing project: providing services to taxonomists for standard genome sequencing and annotation.</title>
        <authorList>
            <consortium name="The Broad Institute Genomics Platform"/>
            <consortium name="The Broad Institute Genome Sequencing Center for Infectious Disease"/>
            <person name="Wu L."/>
            <person name="Ma J."/>
        </authorList>
    </citation>
    <scope>NUCLEOTIDE SEQUENCE [LARGE SCALE GENOMIC DNA]</scope>
    <source>
        <strain evidence="3">JCM 31037</strain>
    </source>
</reference>
<feature type="region of interest" description="Disordered" evidence="1">
    <location>
        <begin position="57"/>
        <end position="76"/>
    </location>
</feature>
<evidence type="ECO:0000313" key="2">
    <source>
        <dbReference type="EMBL" id="MFD1324396.1"/>
    </source>
</evidence>
<keyword evidence="3" id="KW-1185">Reference proteome</keyword>
<evidence type="ECO:0000256" key="1">
    <source>
        <dbReference type="SAM" id="MobiDB-lite"/>
    </source>
</evidence>
<sequence>MDSVPAPPLAVPPVVVPSVAARRGVLAPAALLAMQRAAGNSAVVGVLQRLAHPGNIPTGGGWRTRPDPAARPVSVQRSWRVNPEREEARWEPDAYTRKMPVYPPWGYQLVDKEAGDQADWRSIEVPQPGQNVIHWPFDEQPQHRNAVEKSDNGPTFDSYLRVGDTIVTIFGGVGQITEITTGGIRHGSTAIREKLVLDQALSSDGRSHSAKGGVWAYVRRSPRPSGTPVAANTNGAPSSIALGFADLYFSHGAGGGNRRFSPDLQSGSSKIPALKLFGLAAGAAPYWDWGNHNPESPSCPISGTLIERITAVMRLASEIHFSLDGFVRNSRAGIRDIHTLLEDHRAGKGVPHTADELVVVLNDPSLLARTHFYLKGTRLDLEGSKRYLGPDHPGSQTGTGTGVT</sequence>
<evidence type="ECO:0000313" key="3">
    <source>
        <dbReference type="Proteomes" id="UP001597260"/>
    </source>
</evidence>
<accession>A0ABW3YLN0</accession>
<proteinExistence type="predicted"/>